<evidence type="ECO:0000313" key="1">
    <source>
        <dbReference type="EMBL" id="KHF43122.1"/>
    </source>
</evidence>
<dbReference type="Gene3D" id="3.30.1360.120">
    <property type="entry name" value="Probable tRNA modification gtpase trme, domain 1"/>
    <property type="match status" value="1"/>
</dbReference>
<organism evidence="1 2">
    <name type="scientific">Saccharomonospora viridis</name>
    <dbReference type="NCBI Taxonomy" id="1852"/>
    <lineage>
        <taxon>Bacteria</taxon>
        <taxon>Bacillati</taxon>
        <taxon>Actinomycetota</taxon>
        <taxon>Actinomycetes</taxon>
        <taxon>Pseudonocardiales</taxon>
        <taxon>Pseudonocardiaceae</taxon>
        <taxon>Saccharomonospora</taxon>
    </lineage>
</organism>
<proteinExistence type="predicted"/>
<protein>
    <submittedName>
        <fullName evidence="1">Sarcosine oxidase subunit gamma</fullName>
    </submittedName>
</protein>
<dbReference type="SUPFAM" id="SSF103025">
    <property type="entry name" value="Folate-binding domain"/>
    <property type="match status" value="1"/>
</dbReference>
<dbReference type="EMBL" id="JRZE01000006">
    <property type="protein sequence ID" value="KHF43122.1"/>
    <property type="molecule type" value="Genomic_DNA"/>
</dbReference>
<gene>
    <name evidence="1" type="ORF">MINT15_33240</name>
</gene>
<dbReference type="InterPro" id="IPR007375">
    <property type="entry name" value="SoxG"/>
</dbReference>
<dbReference type="AlphaFoldDB" id="A0A837D6P2"/>
<reference evidence="1 2" key="1">
    <citation type="submission" date="2014-10" db="EMBL/GenBank/DDBJ databases">
        <title>Genome sequence of Micropolyspora internatus JCM3315.</title>
        <authorList>
            <person name="Shin S.-K."/>
            <person name="Yi H."/>
        </authorList>
    </citation>
    <scope>NUCLEOTIDE SEQUENCE [LARGE SCALE GENOMIC DNA]</scope>
    <source>
        <strain evidence="1 2">JCM 3315</strain>
    </source>
</reference>
<dbReference type="OrthoDB" id="9814782at2"/>
<name>A0A837D6P2_9PSEU</name>
<dbReference type="Proteomes" id="UP000030848">
    <property type="component" value="Unassembled WGS sequence"/>
</dbReference>
<evidence type="ECO:0000313" key="2">
    <source>
        <dbReference type="Proteomes" id="UP000030848"/>
    </source>
</evidence>
<dbReference type="Pfam" id="PF04268">
    <property type="entry name" value="SoxG"/>
    <property type="match status" value="1"/>
</dbReference>
<dbReference type="Gene3D" id="3.30.70.1520">
    <property type="entry name" value="Heterotetrameric sarcosine oxidase"/>
    <property type="match status" value="1"/>
</dbReference>
<comment type="caution">
    <text evidence="1">The sequence shown here is derived from an EMBL/GenBank/DDBJ whole genome shotgun (WGS) entry which is preliminary data.</text>
</comment>
<sequence length="206" mass="22369">MAEPLYRTHPLASRRQALAELSDQVDGLTVFAEEAVAAVNLRIDPTGPGAEELGRALGTALPTEPNTWTHTTDGQLVWLGPDEWLVTDTRIDTRPSEFEKELGRIVSAFDGAAVDVSAQRTSIRLHGSLARELLSLGCSLDLRPSAFPPGSCAQTRIGQAGVLLIALGADDFRLFVRQSFAEYLADWLLDAAEEFRAPAQISTNRQ</sequence>
<accession>A0A837D6P2</accession>
<dbReference type="InterPro" id="IPR027266">
    <property type="entry name" value="TrmE/GcvT-like"/>
</dbReference>
<dbReference type="RefSeq" id="WP_037312149.1">
    <property type="nucleotide sequence ID" value="NZ_FOWS01000001.1"/>
</dbReference>